<gene>
    <name evidence="9" type="ORF">B0W44_03415</name>
</gene>
<keyword evidence="4" id="KW-0808">Transferase</keyword>
<keyword evidence="6" id="KW-0418">Kinase</keyword>
<name>A0A1U9K4L7_9BACL</name>
<evidence type="ECO:0000256" key="4">
    <source>
        <dbReference type="ARBA" id="ARBA00022679"/>
    </source>
</evidence>
<evidence type="ECO:0000256" key="3">
    <source>
        <dbReference type="ARBA" id="ARBA00022597"/>
    </source>
</evidence>
<keyword evidence="5" id="KW-0598">Phosphotransferase system</keyword>
<evidence type="ECO:0000256" key="6">
    <source>
        <dbReference type="ARBA" id="ARBA00022777"/>
    </source>
</evidence>
<evidence type="ECO:0000313" key="9">
    <source>
        <dbReference type="EMBL" id="AQS54960.1"/>
    </source>
</evidence>
<evidence type="ECO:0000313" key="10">
    <source>
        <dbReference type="Proteomes" id="UP000188603"/>
    </source>
</evidence>
<dbReference type="InterPro" id="IPR003501">
    <property type="entry name" value="PTS_EIIB_2/3"/>
</dbReference>
<dbReference type="PANTHER" id="PTHR34581:SF2">
    <property type="entry name" value="PTS SYSTEM N,N'-DIACETYLCHITOBIOSE-SPECIFIC EIIB COMPONENT"/>
    <property type="match status" value="1"/>
</dbReference>
<dbReference type="InterPro" id="IPR013012">
    <property type="entry name" value="PTS_EIIB_3"/>
</dbReference>
<keyword evidence="10" id="KW-1185">Reference proteome</keyword>
<evidence type="ECO:0000259" key="8">
    <source>
        <dbReference type="PROSITE" id="PS51100"/>
    </source>
</evidence>
<dbReference type="RefSeq" id="WP_077718778.1">
    <property type="nucleotide sequence ID" value="NZ_CP019699.1"/>
</dbReference>
<evidence type="ECO:0000256" key="7">
    <source>
        <dbReference type="PROSITE-ProRule" id="PRU00423"/>
    </source>
</evidence>
<dbReference type="EMBL" id="CP019699">
    <property type="protein sequence ID" value="AQS54960.1"/>
    <property type="molecule type" value="Genomic_DNA"/>
</dbReference>
<dbReference type="Gene3D" id="3.40.50.2300">
    <property type="match status" value="1"/>
</dbReference>
<dbReference type="KEGG" id="ntr:B0W44_03415"/>
<dbReference type="AlphaFoldDB" id="A0A1U9K4L7"/>
<evidence type="ECO:0000256" key="1">
    <source>
        <dbReference type="ARBA" id="ARBA00022448"/>
    </source>
</evidence>
<keyword evidence="3 9" id="KW-0762">Sugar transport</keyword>
<dbReference type="CDD" id="cd05564">
    <property type="entry name" value="PTS_IIB_chitobiose_lichenan"/>
    <property type="match status" value="1"/>
</dbReference>
<keyword evidence="1" id="KW-0813">Transport</keyword>
<reference evidence="9 10" key="1">
    <citation type="journal article" date="2015" name="Int. J. Syst. Evol. Microbiol.">
        <title>Novibacillus thermophilus gen. nov., sp. nov., a Gram-staining-negative and moderately thermophilic member of the family Thermoactinomycetaceae.</title>
        <authorList>
            <person name="Yang G."/>
            <person name="Chen J."/>
            <person name="Zhou S."/>
        </authorList>
    </citation>
    <scope>NUCLEOTIDE SEQUENCE [LARGE SCALE GENOMIC DNA]</scope>
    <source>
        <strain evidence="9 10">SG-1</strain>
    </source>
</reference>
<evidence type="ECO:0000256" key="5">
    <source>
        <dbReference type="ARBA" id="ARBA00022683"/>
    </source>
</evidence>
<dbReference type="GO" id="GO:0016301">
    <property type="term" value="F:kinase activity"/>
    <property type="evidence" value="ECO:0007669"/>
    <property type="project" value="UniProtKB-KW"/>
</dbReference>
<feature type="modified residue" description="Phosphocysteine; by EIIA" evidence="7">
    <location>
        <position position="7"/>
    </location>
</feature>
<keyword evidence="2" id="KW-0597">Phosphoprotein</keyword>
<evidence type="ECO:0000256" key="2">
    <source>
        <dbReference type="ARBA" id="ARBA00022553"/>
    </source>
</evidence>
<dbReference type="PANTHER" id="PTHR34581">
    <property type="entry name" value="PTS SYSTEM N,N'-DIACETYLCHITOBIOSE-SPECIFIC EIIB COMPONENT"/>
    <property type="match status" value="1"/>
</dbReference>
<dbReference type="InterPro" id="IPR051819">
    <property type="entry name" value="PTS_sugar-specific_EIIB"/>
</dbReference>
<protein>
    <submittedName>
        <fullName evidence="9">PTS sugar transporter subunit IIB</fullName>
    </submittedName>
</protein>
<dbReference type="Proteomes" id="UP000188603">
    <property type="component" value="Chromosome"/>
</dbReference>
<sequence>MKVILLCALGMSTSLLVENMKKAANEQGIEVEVVAHSVDQFEKYLSDADVMLLGPQIRYKYRSLSKAAEAANVPLAVIDTLAYGMVDGHKVLKQATDLIKKKGN</sequence>
<dbReference type="STRING" id="1471761.B0W44_03415"/>
<dbReference type="SUPFAM" id="SSF52794">
    <property type="entry name" value="PTS system IIB component-like"/>
    <property type="match status" value="1"/>
</dbReference>
<dbReference type="InterPro" id="IPR036095">
    <property type="entry name" value="PTS_EIIB-like_sf"/>
</dbReference>
<dbReference type="OrthoDB" id="9808134at2"/>
<dbReference type="GO" id="GO:0008982">
    <property type="term" value="F:protein-N(PI)-phosphohistidine-sugar phosphotransferase activity"/>
    <property type="evidence" value="ECO:0007669"/>
    <property type="project" value="InterPro"/>
</dbReference>
<feature type="domain" description="PTS EIIB type-3" evidence="8">
    <location>
        <begin position="1"/>
        <end position="104"/>
    </location>
</feature>
<dbReference type="PROSITE" id="PS51100">
    <property type="entry name" value="PTS_EIIB_TYPE_3"/>
    <property type="match status" value="1"/>
</dbReference>
<organism evidence="9 10">
    <name type="scientific">Novibacillus thermophilus</name>
    <dbReference type="NCBI Taxonomy" id="1471761"/>
    <lineage>
        <taxon>Bacteria</taxon>
        <taxon>Bacillati</taxon>
        <taxon>Bacillota</taxon>
        <taxon>Bacilli</taxon>
        <taxon>Bacillales</taxon>
        <taxon>Thermoactinomycetaceae</taxon>
        <taxon>Novibacillus</taxon>
    </lineage>
</organism>
<dbReference type="Pfam" id="PF02302">
    <property type="entry name" value="PTS_IIB"/>
    <property type="match status" value="1"/>
</dbReference>
<dbReference type="GO" id="GO:0009401">
    <property type="term" value="P:phosphoenolpyruvate-dependent sugar phosphotransferase system"/>
    <property type="evidence" value="ECO:0007669"/>
    <property type="project" value="UniProtKB-KW"/>
</dbReference>
<accession>A0A1U9K4L7</accession>
<proteinExistence type="predicted"/>